<dbReference type="NCBIfam" id="TIGR00132">
    <property type="entry name" value="gatA"/>
    <property type="match status" value="1"/>
</dbReference>
<dbReference type="InterPro" id="IPR020556">
    <property type="entry name" value="Amidase_CS"/>
</dbReference>
<comment type="catalytic activity">
    <reaction evidence="7 8">
        <text>L-glutamyl-tRNA(Gln) + L-glutamine + ATP + H2O = L-glutaminyl-tRNA(Gln) + L-glutamate + ADP + phosphate + H(+)</text>
        <dbReference type="Rhea" id="RHEA:17521"/>
        <dbReference type="Rhea" id="RHEA-COMP:9681"/>
        <dbReference type="Rhea" id="RHEA-COMP:9684"/>
        <dbReference type="ChEBI" id="CHEBI:15377"/>
        <dbReference type="ChEBI" id="CHEBI:15378"/>
        <dbReference type="ChEBI" id="CHEBI:29985"/>
        <dbReference type="ChEBI" id="CHEBI:30616"/>
        <dbReference type="ChEBI" id="CHEBI:43474"/>
        <dbReference type="ChEBI" id="CHEBI:58359"/>
        <dbReference type="ChEBI" id="CHEBI:78520"/>
        <dbReference type="ChEBI" id="CHEBI:78521"/>
        <dbReference type="ChEBI" id="CHEBI:456216"/>
        <dbReference type="EC" id="6.3.5.7"/>
    </reaction>
</comment>
<dbReference type="GO" id="GO:0030956">
    <property type="term" value="C:glutamyl-tRNA(Gln) amidotransferase complex"/>
    <property type="evidence" value="ECO:0007669"/>
    <property type="project" value="InterPro"/>
</dbReference>
<feature type="active site" description="Charge relay system" evidence="8">
    <location>
        <position position="149"/>
    </location>
</feature>
<dbReference type="Pfam" id="PF01425">
    <property type="entry name" value="Amidase"/>
    <property type="match status" value="1"/>
</dbReference>
<keyword evidence="10" id="KW-0808">Transferase</keyword>
<dbReference type="PANTHER" id="PTHR11895:SF151">
    <property type="entry name" value="GLUTAMYL-TRNA(GLN) AMIDOTRANSFERASE SUBUNIT A"/>
    <property type="match status" value="1"/>
</dbReference>
<dbReference type="EMBL" id="JRNT01000007">
    <property type="protein sequence ID" value="KGF47664.1"/>
    <property type="molecule type" value="Genomic_DNA"/>
</dbReference>
<name>A0A096CQP1_9FIRM</name>
<comment type="function">
    <text evidence="6 8">Allows the formation of correctly charged Gln-tRNA(Gln) through the transamidation of misacylated Glu-tRNA(Gln) in organisms which lack glutaminyl-tRNA synthetase. The reaction takes place in the presence of glutamine and ATP through an activated gamma-phospho-Glu-tRNA(Gln).</text>
</comment>
<protein>
    <recommendedName>
        <fullName evidence="8">Glutamyl-tRNA(Gln) amidotransferase subunit A</fullName>
        <shortName evidence="8">Glu-ADT subunit A</shortName>
        <ecNumber evidence="8">6.3.5.7</ecNumber>
    </recommendedName>
</protein>
<sequence length="485" mass="51783">MTIHDLHNKLVNKDISAVELTQAMIAHKEKVEPTVNAYLSDSHEEALATAKTIDKKIAAGESIPMLAGIPGAIKDNICIQGQPATCASKMLENFIPPYNASVIEKLEKNNYISLGKVNMDEFAMGGSTENSALKKTTNPWNTNYVPGGSSGGSAAAVSSGSAIWSLGSDTGGSIRQPASYCGVVGLKPTYGNVSRFGLIAFASSLDQIGPVTRDVTDAAIVLNAISGHDEKDSTSIPGDRPDYTKALIQNVKDVTIGLPKEFYTDALDADVRNALDNAVETYKRLGANIIEVSLPTIKYGLSAYYIVALAEASSNLARYDGVSYGLRVDADNLVEMSTKTRTIGFGPEVQRRILLGTYVLSSGYYDAYYLKALKTRRLIKNEFDNAFAKCDILLTPTAPHTAFKFGEKINDPLAMYLEDICTVPVNLAGIPGISIPAGISSNGLPIGMQLLAPAMGEEVLLRTAYTFEQACPECSSVAPTGEVIL</sequence>
<evidence type="ECO:0000256" key="5">
    <source>
        <dbReference type="ARBA" id="ARBA00022917"/>
    </source>
</evidence>
<evidence type="ECO:0000256" key="1">
    <source>
        <dbReference type="ARBA" id="ARBA00008069"/>
    </source>
</evidence>
<dbReference type="eggNOG" id="COG0154">
    <property type="taxonomic scope" value="Bacteria"/>
</dbReference>
<keyword evidence="3 8" id="KW-0547">Nucleotide-binding</keyword>
<dbReference type="InterPro" id="IPR023631">
    <property type="entry name" value="Amidase_dom"/>
</dbReference>
<evidence type="ECO:0000256" key="2">
    <source>
        <dbReference type="ARBA" id="ARBA00022598"/>
    </source>
</evidence>
<keyword evidence="11" id="KW-1185">Reference proteome</keyword>
<dbReference type="GO" id="GO:0006412">
    <property type="term" value="P:translation"/>
    <property type="evidence" value="ECO:0007669"/>
    <property type="project" value="UniProtKB-UniRule"/>
</dbReference>
<dbReference type="InterPro" id="IPR036928">
    <property type="entry name" value="AS_sf"/>
</dbReference>
<reference evidence="10 11" key="1">
    <citation type="submission" date="2014-07" db="EMBL/GenBank/DDBJ databases">
        <authorList>
            <person name="McCorrison J."/>
            <person name="Sanka R."/>
            <person name="Torralba M."/>
            <person name="Gillis M."/>
            <person name="Haft D.H."/>
            <person name="Methe B."/>
            <person name="Sutton G."/>
            <person name="Nelson K.E."/>
        </authorList>
    </citation>
    <scope>NUCLEOTIDE SEQUENCE [LARGE SCALE GENOMIC DNA]</scope>
    <source>
        <strain evidence="10 11">DNF00314</strain>
    </source>
</reference>
<keyword evidence="2 8" id="KW-0436">Ligase</keyword>
<feature type="active site" description="Charge relay system" evidence="8">
    <location>
        <position position="74"/>
    </location>
</feature>
<comment type="caution">
    <text evidence="10">The sequence shown here is derived from an EMBL/GenBank/DDBJ whole genome shotgun (WGS) entry which is preliminary data.</text>
</comment>
<feature type="domain" description="Amidase" evidence="9">
    <location>
        <begin position="19"/>
        <end position="461"/>
    </location>
</feature>
<dbReference type="InterPro" id="IPR004412">
    <property type="entry name" value="GatA"/>
</dbReference>
<dbReference type="Gene3D" id="3.90.1300.10">
    <property type="entry name" value="Amidase signature (AS) domain"/>
    <property type="match status" value="1"/>
</dbReference>
<evidence type="ECO:0000256" key="6">
    <source>
        <dbReference type="ARBA" id="ARBA00025295"/>
    </source>
</evidence>
<evidence type="ECO:0000256" key="4">
    <source>
        <dbReference type="ARBA" id="ARBA00022840"/>
    </source>
</evidence>
<keyword evidence="5 8" id="KW-0648">Protein biosynthesis</keyword>
<dbReference type="PROSITE" id="PS00571">
    <property type="entry name" value="AMIDASES"/>
    <property type="match status" value="1"/>
</dbReference>
<organism evidence="10 11">
    <name type="scientific">Veillonella montpellierensis DNF00314</name>
    <dbReference type="NCBI Taxonomy" id="1401067"/>
    <lineage>
        <taxon>Bacteria</taxon>
        <taxon>Bacillati</taxon>
        <taxon>Bacillota</taxon>
        <taxon>Negativicutes</taxon>
        <taxon>Veillonellales</taxon>
        <taxon>Veillonellaceae</taxon>
        <taxon>Veillonella</taxon>
    </lineage>
</organism>
<dbReference type="InterPro" id="IPR000120">
    <property type="entry name" value="Amidase"/>
</dbReference>
<accession>A0A096CQP1</accession>
<comment type="subunit">
    <text evidence="8">Heterotrimer of A, B and C subunits.</text>
</comment>
<evidence type="ECO:0000256" key="7">
    <source>
        <dbReference type="ARBA" id="ARBA00047407"/>
    </source>
</evidence>
<dbReference type="GO" id="GO:0005524">
    <property type="term" value="F:ATP binding"/>
    <property type="evidence" value="ECO:0007669"/>
    <property type="project" value="UniProtKB-KW"/>
</dbReference>
<dbReference type="EC" id="6.3.5.7" evidence="8"/>
<comment type="similarity">
    <text evidence="1 8">Belongs to the amidase family. GatA subfamily.</text>
</comment>
<dbReference type="PANTHER" id="PTHR11895">
    <property type="entry name" value="TRANSAMIDASE"/>
    <property type="match status" value="1"/>
</dbReference>
<dbReference type="SUPFAM" id="SSF75304">
    <property type="entry name" value="Amidase signature (AS) enzymes"/>
    <property type="match status" value="1"/>
</dbReference>
<feature type="active site" description="Acyl-ester intermediate" evidence="8">
    <location>
        <position position="173"/>
    </location>
</feature>
<proteinExistence type="inferred from homology"/>
<gene>
    <name evidence="8 10" type="primary">gatA</name>
    <name evidence="10" type="ORF">HMPREF0872_02855</name>
</gene>
<evidence type="ECO:0000256" key="8">
    <source>
        <dbReference type="HAMAP-Rule" id="MF_00120"/>
    </source>
</evidence>
<evidence type="ECO:0000313" key="11">
    <source>
        <dbReference type="Proteomes" id="UP000029628"/>
    </source>
</evidence>
<dbReference type="AlphaFoldDB" id="A0A096CQP1"/>
<evidence type="ECO:0000313" key="10">
    <source>
        <dbReference type="EMBL" id="KGF47664.1"/>
    </source>
</evidence>
<dbReference type="HAMAP" id="MF_00120">
    <property type="entry name" value="GatA"/>
    <property type="match status" value="1"/>
</dbReference>
<dbReference type="GO" id="GO:0050567">
    <property type="term" value="F:glutaminyl-tRNA synthase (glutamine-hydrolyzing) activity"/>
    <property type="evidence" value="ECO:0007669"/>
    <property type="project" value="UniProtKB-UniRule"/>
</dbReference>
<keyword evidence="4 8" id="KW-0067">ATP-binding</keyword>
<evidence type="ECO:0000259" key="9">
    <source>
        <dbReference type="Pfam" id="PF01425"/>
    </source>
</evidence>
<dbReference type="Proteomes" id="UP000029628">
    <property type="component" value="Unassembled WGS sequence"/>
</dbReference>
<evidence type="ECO:0000256" key="3">
    <source>
        <dbReference type="ARBA" id="ARBA00022741"/>
    </source>
</evidence>
<dbReference type="GO" id="GO:0016740">
    <property type="term" value="F:transferase activity"/>
    <property type="evidence" value="ECO:0007669"/>
    <property type="project" value="UniProtKB-KW"/>
</dbReference>